<dbReference type="Proteomes" id="UP000634668">
    <property type="component" value="Unassembled WGS sequence"/>
</dbReference>
<gene>
    <name evidence="1" type="ORF">GCM10007383_31050</name>
</gene>
<dbReference type="InterPro" id="IPR036291">
    <property type="entry name" value="NAD(P)-bd_dom_sf"/>
</dbReference>
<reference evidence="1" key="2">
    <citation type="submission" date="2020-09" db="EMBL/GenBank/DDBJ databases">
        <authorList>
            <person name="Sun Q."/>
            <person name="Kim S."/>
        </authorList>
    </citation>
    <scope>NUCLEOTIDE SEQUENCE</scope>
    <source>
        <strain evidence="1">KCTC 12113</strain>
    </source>
</reference>
<dbReference type="EMBL" id="BMWP01000025">
    <property type="protein sequence ID" value="GGW44402.1"/>
    <property type="molecule type" value="Genomic_DNA"/>
</dbReference>
<dbReference type="SUPFAM" id="SSF51735">
    <property type="entry name" value="NAD(P)-binding Rossmann-fold domains"/>
    <property type="match status" value="1"/>
</dbReference>
<proteinExistence type="predicted"/>
<keyword evidence="2" id="KW-1185">Reference proteome</keyword>
<name>A0A918J4U4_9FLAO</name>
<evidence type="ECO:0008006" key="3">
    <source>
        <dbReference type="Google" id="ProtNLM"/>
    </source>
</evidence>
<comment type="caution">
    <text evidence="1">The sequence shown here is derived from an EMBL/GenBank/DDBJ whole genome shotgun (WGS) entry which is preliminary data.</text>
</comment>
<evidence type="ECO:0000313" key="1">
    <source>
        <dbReference type="EMBL" id="GGW44402.1"/>
    </source>
</evidence>
<dbReference type="Gene3D" id="3.40.50.720">
    <property type="entry name" value="NAD(P)-binding Rossmann-like Domain"/>
    <property type="match status" value="1"/>
</dbReference>
<protein>
    <recommendedName>
        <fullName evidence="3">NAD-dependent epimerase/dehydratase family protein</fullName>
    </recommendedName>
</protein>
<accession>A0A918J4U4</accession>
<organism evidence="1 2">
    <name type="scientific">Arenibacter certesii</name>
    <dbReference type="NCBI Taxonomy" id="228955"/>
    <lineage>
        <taxon>Bacteria</taxon>
        <taxon>Pseudomonadati</taxon>
        <taxon>Bacteroidota</taxon>
        <taxon>Flavobacteriia</taxon>
        <taxon>Flavobacteriales</taxon>
        <taxon>Flavobacteriaceae</taxon>
        <taxon>Arenibacter</taxon>
    </lineage>
</organism>
<dbReference type="AlphaFoldDB" id="A0A918J4U4"/>
<reference evidence="1" key="1">
    <citation type="journal article" date="2014" name="Int. J. Syst. Evol. Microbiol.">
        <title>Complete genome sequence of Corynebacterium casei LMG S-19264T (=DSM 44701T), isolated from a smear-ripened cheese.</title>
        <authorList>
            <consortium name="US DOE Joint Genome Institute (JGI-PGF)"/>
            <person name="Walter F."/>
            <person name="Albersmeier A."/>
            <person name="Kalinowski J."/>
            <person name="Ruckert C."/>
        </authorList>
    </citation>
    <scope>NUCLEOTIDE SEQUENCE</scope>
    <source>
        <strain evidence="1">KCTC 12113</strain>
    </source>
</reference>
<evidence type="ECO:0000313" key="2">
    <source>
        <dbReference type="Proteomes" id="UP000634668"/>
    </source>
</evidence>
<sequence length="60" mass="6569">MEKKILVTGATGKVGQAFINTFLSDPKEKGTIRALCHKRSIPSNARLEVIRGSISDRKTV</sequence>
<dbReference type="RefSeq" id="WP_205622036.1">
    <property type="nucleotide sequence ID" value="NZ_BMWP01000025.1"/>
</dbReference>